<organism evidence="2 3">
    <name type="scientific">Mycoplasma suis (strain KI_3806)</name>
    <dbReference type="NCBI Taxonomy" id="708248"/>
    <lineage>
        <taxon>Bacteria</taxon>
        <taxon>Bacillati</taxon>
        <taxon>Mycoplasmatota</taxon>
        <taxon>Mollicutes</taxon>
        <taxon>Mycoplasmataceae</taxon>
        <taxon>Mycoplasma</taxon>
    </lineage>
</organism>
<dbReference type="HOGENOM" id="CLU_151902_0_0_14"/>
<sequence>MLLKALSILGIGAGMGVPMASTLKGMIVNNVDSILGSADSVVKIEWMGENMKDKVGEVINGLGEIIHKGEGQERSQNAAEVIGLRLTTWGTFDDDVCKNLGFPEDPEKEKQSGLGCHQGVRV</sequence>
<protein>
    <submittedName>
        <fullName evidence="2">Uncharacterized protein</fullName>
    </submittedName>
</protein>
<evidence type="ECO:0000313" key="3">
    <source>
        <dbReference type="Proteomes" id="UP000008645"/>
    </source>
</evidence>
<evidence type="ECO:0000313" key="2">
    <source>
        <dbReference type="EMBL" id="CBZ40367.1"/>
    </source>
</evidence>
<dbReference type="AlphaFoldDB" id="F0V3E5"/>
<dbReference type="OrthoDB" id="403709at2"/>
<proteinExistence type="predicted"/>
<dbReference type="EMBL" id="FQ790233">
    <property type="protein sequence ID" value="CBZ40367.1"/>
    <property type="molecule type" value="Genomic_DNA"/>
</dbReference>
<dbReference type="KEGG" id="msk:MSUIS_02740"/>
<feature type="region of interest" description="Disordered" evidence="1">
    <location>
        <begin position="103"/>
        <end position="122"/>
    </location>
</feature>
<dbReference type="Proteomes" id="UP000008645">
    <property type="component" value="Chromosome"/>
</dbReference>
<dbReference type="RefSeq" id="WP_013608974.1">
    <property type="nucleotide sequence ID" value="NC_015153.1"/>
</dbReference>
<evidence type="ECO:0000256" key="1">
    <source>
        <dbReference type="SAM" id="MobiDB-lite"/>
    </source>
</evidence>
<reference evidence="2 3" key="1">
    <citation type="journal article" date="2011" name="J. Bacteriol.">
        <title>Complete genome sequence of the hemotrophic Mycoplasma suis strain KI3806.</title>
        <authorList>
            <person name="Oehlerking J."/>
            <person name="Kube M."/>
            <person name="Felder K.M."/>
            <person name="Matter D."/>
            <person name="Wittenbrink M.M."/>
            <person name="Schwarzenbach S."/>
            <person name="Kramer M.M."/>
            <person name="Hoelzle K."/>
            <person name="Hoelzle L.E."/>
        </authorList>
    </citation>
    <scope>NUCLEOTIDE SEQUENCE [LARGE SCALE GENOMIC DNA]</scope>
    <source>
        <strain evidence="3">KI_3806</strain>
    </source>
</reference>
<gene>
    <name evidence="2" type="ORF">MSUIS_02740</name>
</gene>
<accession>F0V3E5</accession>
<name>F0V3E5_MYCS3</name>